<accession>A0AA37HRE8</accession>
<dbReference type="AlphaFoldDB" id="A0AA37HRE8"/>
<name>A0AA37HRE8_9HYPH</name>
<comment type="caution">
    <text evidence="1">The sequence shown here is derived from an EMBL/GenBank/DDBJ whole genome shotgun (WGS) entry which is preliminary data.</text>
</comment>
<dbReference type="EMBL" id="BPQM01000064">
    <property type="protein sequence ID" value="GJD79573.1"/>
    <property type="molecule type" value="Genomic_DNA"/>
</dbReference>
<dbReference type="RefSeq" id="WP_238303550.1">
    <property type="nucleotide sequence ID" value="NZ_BPQM01000064.1"/>
</dbReference>
<keyword evidence="2" id="KW-1185">Reference proteome</keyword>
<organism evidence="1 2">
    <name type="scientific">Methylobacterium gregans</name>
    <dbReference type="NCBI Taxonomy" id="374424"/>
    <lineage>
        <taxon>Bacteria</taxon>
        <taxon>Pseudomonadati</taxon>
        <taxon>Pseudomonadota</taxon>
        <taxon>Alphaproteobacteria</taxon>
        <taxon>Hyphomicrobiales</taxon>
        <taxon>Methylobacteriaceae</taxon>
        <taxon>Methylobacterium</taxon>
    </lineage>
</organism>
<gene>
    <name evidence="1" type="ORF">NBEOAGPD_2802</name>
</gene>
<sequence>MTATPRPAVRLPLRLPPTVRGACAAVQTVAPLPEPVAPAPDPDAPLPEVLAEQAAALAEVADPAALEAARRERRARDLVEDLDAVLARCPLDETVLMIDLQPAKEGERGRALGRRSARCGGSAARLRAYLRDDWHPRHGELVALHDRLIDAEARLRTESRALSC</sequence>
<proteinExistence type="predicted"/>
<dbReference type="Proteomes" id="UP001055108">
    <property type="component" value="Unassembled WGS sequence"/>
</dbReference>
<evidence type="ECO:0000313" key="2">
    <source>
        <dbReference type="Proteomes" id="UP001055108"/>
    </source>
</evidence>
<protein>
    <submittedName>
        <fullName evidence="1">Uncharacterized protein</fullName>
    </submittedName>
</protein>
<reference evidence="1" key="1">
    <citation type="journal article" date="2016" name="Front. Microbiol.">
        <title>Genome Sequence of the Piezophilic, Mesophilic Sulfate-Reducing Bacterium Desulfovibrio indicus J2T.</title>
        <authorList>
            <person name="Cao J."/>
            <person name="Maignien L."/>
            <person name="Shao Z."/>
            <person name="Alain K."/>
            <person name="Jebbar M."/>
        </authorList>
    </citation>
    <scope>NUCLEOTIDE SEQUENCE</scope>
    <source>
        <strain evidence="1">NBRC 103626</strain>
    </source>
</reference>
<evidence type="ECO:0000313" key="1">
    <source>
        <dbReference type="EMBL" id="GJD79573.1"/>
    </source>
</evidence>
<reference evidence="1" key="2">
    <citation type="submission" date="2021-08" db="EMBL/GenBank/DDBJ databases">
        <authorList>
            <person name="Tani A."/>
            <person name="Ola A."/>
            <person name="Ogura Y."/>
            <person name="Katsura K."/>
            <person name="Hayashi T."/>
        </authorList>
    </citation>
    <scope>NUCLEOTIDE SEQUENCE</scope>
    <source>
        <strain evidence="1">NBRC 103626</strain>
    </source>
</reference>